<comment type="caution">
    <text evidence="1">The sequence shown here is derived from an EMBL/GenBank/DDBJ whole genome shotgun (WGS) entry which is preliminary data.</text>
</comment>
<reference evidence="1 2" key="1">
    <citation type="journal article" date="2021" name="Hortic Res">
        <title>High-quality reference genome and annotation aids understanding of berry development for evergreen blueberry (Vaccinium darrowii).</title>
        <authorList>
            <person name="Yu J."/>
            <person name="Hulse-Kemp A.M."/>
            <person name="Babiker E."/>
            <person name="Staton M."/>
        </authorList>
    </citation>
    <scope>NUCLEOTIDE SEQUENCE [LARGE SCALE GENOMIC DNA]</scope>
    <source>
        <strain evidence="2">cv. NJ 8807/NJ 8810</strain>
        <tissue evidence="1">Young leaf</tissue>
    </source>
</reference>
<proteinExistence type="predicted"/>
<keyword evidence="2" id="KW-1185">Reference proteome</keyword>
<dbReference type="EMBL" id="CM037162">
    <property type="protein sequence ID" value="KAH7863061.1"/>
    <property type="molecule type" value="Genomic_DNA"/>
</dbReference>
<organism evidence="1 2">
    <name type="scientific">Vaccinium darrowii</name>
    <dbReference type="NCBI Taxonomy" id="229202"/>
    <lineage>
        <taxon>Eukaryota</taxon>
        <taxon>Viridiplantae</taxon>
        <taxon>Streptophyta</taxon>
        <taxon>Embryophyta</taxon>
        <taxon>Tracheophyta</taxon>
        <taxon>Spermatophyta</taxon>
        <taxon>Magnoliopsida</taxon>
        <taxon>eudicotyledons</taxon>
        <taxon>Gunneridae</taxon>
        <taxon>Pentapetalae</taxon>
        <taxon>asterids</taxon>
        <taxon>Ericales</taxon>
        <taxon>Ericaceae</taxon>
        <taxon>Vaccinioideae</taxon>
        <taxon>Vaccinieae</taxon>
        <taxon>Vaccinium</taxon>
    </lineage>
</organism>
<protein>
    <submittedName>
        <fullName evidence="1">Uncharacterized protein</fullName>
    </submittedName>
</protein>
<name>A0ACB7ZC68_9ERIC</name>
<gene>
    <name evidence="1" type="ORF">Vadar_012798</name>
</gene>
<evidence type="ECO:0000313" key="1">
    <source>
        <dbReference type="EMBL" id="KAH7863061.1"/>
    </source>
</evidence>
<evidence type="ECO:0000313" key="2">
    <source>
        <dbReference type="Proteomes" id="UP000828048"/>
    </source>
</evidence>
<dbReference type="Proteomes" id="UP000828048">
    <property type="component" value="Chromosome 12"/>
</dbReference>
<sequence length="481" mass="53029">MVLLWSCYLLLVSINMVEAIGVNWGSQTSHNLGPSVVVQLLKDNQIDKIKLFDANDKIVKAFAKTGIEVMLGIPNDDLTRFSEDYGGAKDWVKQNLTEHLNGGVVIKYVAVGNEPFLRSYNASYLNTTLPAMKNIQKAINEAGHGDQVKVTTPVDADVSESVGSTLPSAGDFRSDIRSLMVEMVQWLDFNKSPFLVNVYPYLSVYQNPDFPVEFASFEGNAKPIQDKGITYTNVFDANLDTLVWSLKKAGVPNLDIIVGQAGWPTDGEKNANVKYAQRFYDGFLKKIASNNGTPLRPGHLEAYLFSLLDEDMRSIATGNFERHWGIFRYDGQPKFEMDFTGKGNDQMPVAAKGVKYQSVWQCVLNKDTLNMSLVGPNVNYACAAADCTALGYGSSCNNLDLYWNISYAFNMYYQMNDQVAEACVFQGMGTKLPAPALSFPWNATCLFPIQIQNAGTRLGSTVFGLISVVVASLLASLALLF</sequence>
<accession>A0ACB7ZC68</accession>